<organism evidence="1">
    <name type="scientific">Arundo donax</name>
    <name type="common">Giant reed</name>
    <name type="synonym">Donax arundinaceus</name>
    <dbReference type="NCBI Taxonomy" id="35708"/>
    <lineage>
        <taxon>Eukaryota</taxon>
        <taxon>Viridiplantae</taxon>
        <taxon>Streptophyta</taxon>
        <taxon>Embryophyta</taxon>
        <taxon>Tracheophyta</taxon>
        <taxon>Spermatophyta</taxon>
        <taxon>Magnoliopsida</taxon>
        <taxon>Liliopsida</taxon>
        <taxon>Poales</taxon>
        <taxon>Poaceae</taxon>
        <taxon>PACMAD clade</taxon>
        <taxon>Arundinoideae</taxon>
        <taxon>Arundineae</taxon>
        <taxon>Arundo</taxon>
    </lineage>
</organism>
<sequence length="31" mass="3553">MTTRNKIIAKYLLHICRTNQTSTVVELGGQY</sequence>
<reference evidence="1" key="2">
    <citation type="journal article" date="2015" name="Data Brief">
        <title>Shoot transcriptome of the giant reed, Arundo donax.</title>
        <authorList>
            <person name="Barrero R.A."/>
            <person name="Guerrero F.D."/>
            <person name="Moolhuijzen P."/>
            <person name="Goolsby J.A."/>
            <person name="Tidwell J."/>
            <person name="Bellgard S.E."/>
            <person name="Bellgard M.I."/>
        </authorList>
    </citation>
    <scope>NUCLEOTIDE SEQUENCE</scope>
    <source>
        <tissue evidence="1">Shoot tissue taken approximately 20 cm above the soil surface</tissue>
    </source>
</reference>
<evidence type="ECO:0000313" key="1">
    <source>
        <dbReference type="EMBL" id="JAD46564.1"/>
    </source>
</evidence>
<reference evidence="1" key="1">
    <citation type="submission" date="2014-09" db="EMBL/GenBank/DDBJ databases">
        <authorList>
            <person name="Magalhaes I.L.F."/>
            <person name="Oliveira U."/>
            <person name="Santos F.R."/>
            <person name="Vidigal T.H.D.A."/>
            <person name="Brescovit A.D."/>
            <person name="Santos A.J."/>
        </authorList>
    </citation>
    <scope>NUCLEOTIDE SEQUENCE</scope>
    <source>
        <tissue evidence="1">Shoot tissue taken approximately 20 cm above the soil surface</tissue>
    </source>
</reference>
<proteinExistence type="predicted"/>
<protein>
    <submittedName>
        <fullName evidence="1">Uncharacterized protein</fullName>
    </submittedName>
</protein>
<dbReference type="EMBL" id="GBRH01251331">
    <property type="protein sequence ID" value="JAD46564.1"/>
    <property type="molecule type" value="Transcribed_RNA"/>
</dbReference>
<dbReference type="AlphaFoldDB" id="A0A0A9A4J7"/>
<accession>A0A0A9A4J7</accession>
<name>A0A0A9A4J7_ARUDO</name>